<proteinExistence type="predicted"/>
<sequence>QSTGVEPITGKTQPPIQPVSQTIFFIHLQ</sequence>
<keyword evidence="2" id="KW-1185">Reference proteome</keyword>
<evidence type="ECO:0000313" key="2">
    <source>
        <dbReference type="Proteomes" id="UP000593561"/>
    </source>
</evidence>
<name>A0A7J8RE69_GOSDV</name>
<accession>A0A7J8RE69</accession>
<dbReference type="EMBL" id="JABFAC010000004">
    <property type="protein sequence ID" value="MBA0612061.1"/>
    <property type="molecule type" value="Genomic_DNA"/>
</dbReference>
<dbReference type="AlphaFoldDB" id="A0A7J8RE69"/>
<reference evidence="1 2" key="1">
    <citation type="journal article" date="2019" name="Genome Biol. Evol.">
        <title>Insights into the evolution of the New World diploid cottons (Gossypium, subgenus Houzingenia) based on genome sequencing.</title>
        <authorList>
            <person name="Grover C.E."/>
            <person name="Arick M.A. 2nd"/>
            <person name="Thrash A."/>
            <person name="Conover J.L."/>
            <person name="Sanders W.S."/>
            <person name="Peterson D.G."/>
            <person name="Frelichowski J.E."/>
            <person name="Scheffler J.A."/>
            <person name="Scheffler B.E."/>
            <person name="Wendel J.F."/>
        </authorList>
    </citation>
    <scope>NUCLEOTIDE SEQUENCE [LARGE SCALE GENOMIC DNA]</scope>
    <source>
        <strain evidence="1">27</strain>
        <tissue evidence="1">Leaf</tissue>
    </source>
</reference>
<organism evidence="1 2">
    <name type="scientific">Gossypium davidsonii</name>
    <name type="common">Davidson's cotton</name>
    <name type="synonym">Gossypium klotzschianum subsp. davidsonii</name>
    <dbReference type="NCBI Taxonomy" id="34287"/>
    <lineage>
        <taxon>Eukaryota</taxon>
        <taxon>Viridiplantae</taxon>
        <taxon>Streptophyta</taxon>
        <taxon>Embryophyta</taxon>
        <taxon>Tracheophyta</taxon>
        <taxon>Spermatophyta</taxon>
        <taxon>Magnoliopsida</taxon>
        <taxon>eudicotyledons</taxon>
        <taxon>Gunneridae</taxon>
        <taxon>Pentapetalae</taxon>
        <taxon>rosids</taxon>
        <taxon>malvids</taxon>
        <taxon>Malvales</taxon>
        <taxon>Malvaceae</taxon>
        <taxon>Malvoideae</taxon>
        <taxon>Gossypium</taxon>
    </lineage>
</organism>
<dbReference type="Proteomes" id="UP000593561">
    <property type="component" value="Unassembled WGS sequence"/>
</dbReference>
<feature type="non-terminal residue" evidence="1">
    <location>
        <position position="1"/>
    </location>
</feature>
<evidence type="ECO:0000313" key="1">
    <source>
        <dbReference type="EMBL" id="MBA0612061.1"/>
    </source>
</evidence>
<protein>
    <submittedName>
        <fullName evidence="1">Uncharacterized protein</fullName>
    </submittedName>
</protein>
<comment type="caution">
    <text evidence="1">The sequence shown here is derived from an EMBL/GenBank/DDBJ whole genome shotgun (WGS) entry which is preliminary data.</text>
</comment>
<gene>
    <name evidence="1" type="ORF">Godav_012706</name>
</gene>